<organism evidence="1">
    <name type="scientific">Menopon gallinae</name>
    <name type="common">poultry shaft louse</name>
    <dbReference type="NCBI Taxonomy" id="328185"/>
    <lineage>
        <taxon>Eukaryota</taxon>
        <taxon>Metazoa</taxon>
        <taxon>Ecdysozoa</taxon>
        <taxon>Arthropoda</taxon>
        <taxon>Hexapoda</taxon>
        <taxon>Insecta</taxon>
        <taxon>Pterygota</taxon>
        <taxon>Neoptera</taxon>
        <taxon>Paraneoptera</taxon>
        <taxon>Psocodea</taxon>
        <taxon>Troctomorpha</taxon>
        <taxon>Phthiraptera</taxon>
        <taxon>Amblycera</taxon>
        <taxon>Menoponidae</taxon>
        <taxon>Menopon</taxon>
    </lineage>
</organism>
<evidence type="ECO:0000313" key="1">
    <source>
        <dbReference type="EMBL" id="KAL0269258.1"/>
    </source>
</evidence>
<dbReference type="EMBL" id="JARGDH010000004">
    <property type="protein sequence ID" value="KAL0269258.1"/>
    <property type="molecule type" value="Genomic_DNA"/>
</dbReference>
<comment type="caution">
    <text evidence="1">The sequence shown here is derived from an EMBL/GenBank/DDBJ whole genome shotgun (WGS) entry which is preliminary data.</text>
</comment>
<proteinExistence type="predicted"/>
<accession>A0AAW2HHC5</accession>
<name>A0AAW2HHC5_9NEOP</name>
<reference evidence="1" key="1">
    <citation type="journal article" date="2024" name="Gigascience">
        <title>Chromosome-level genome of the poultry shaft louse Menopon gallinae provides insight into the host-switching and adaptive evolution of parasitic lice.</title>
        <authorList>
            <person name="Xu Y."/>
            <person name="Ma L."/>
            <person name="Liu S."/>
            <person name="Liang Y."/>
            <person name="Liu Q."/>
            <person name="He Z."/>
            <person name="Tian L."/>
            <person name="Duan Y."/>
            <person name="Cai W."/>
            <person name="Li H."/>
            <person name="Song F."/>
        </authorList>
    </citation>
    <scope>NUCLEOTIDE SEQUENCE</scope>
    <source>
        <strain evidence="1">Cailab_2023a</strain>
    </source>
</reference>
<sequence length="129" mass="14903">MGIRREMAREKESEDGILWHSGRDTTANGLRNLCTSAARTRRKLRIQMDGWKRKPLPCITTGGAFNWTSQRALKDFSTHYFVHDLYHRYCPVRYDGRGRSESSVVLGCEMHECDCSLVEVFASRSCRVQ</sequence>
<dbReference type="AlphaFoldDB" id="A0AAW2HHC5"/>
<protein>
    <submittedName>
        <fullName evidence="1">Uncharacterized protein</fullName>
    </submittedName>
</protein>
<gene>
    <name evidence="1" type="ORF">PYX00_007063</name>
</gene>